<dbReference type="EMBL" id="CAAHFG010000001">
    <property type="protein sequence ID" value="VGO12646.1"/>
    <property type="molecule type" value="Genomic_DNA"/>
</dbReference>
<feature type="binding site" evidence="2">
    <location>
        <begin position="129"/>
        <end position="137"/>
    </location>
    <ligand>
        <name>ATP</name>
        <dbReference type="ChEBI" id="CHEBI:30616"/>
    </ligand>
</feature>
<evidence type="ECO:0000256" key="2">
    <source>
        <dbReference type="PIRSR" id="PIRSR640198-2"/>
    </source>
</evidence>
<dbReference type="RefSeq" id="WP_136078291.1">
    <property type="nucleotide sequence ID" value="NZ_CAAHFG010000001.1"/>
</dbReference>
<feature type="binding site" evidence="2">
    <location>
        <begin position="182"/>
        <end position="189"/>
    </location>
    <ligand>
        <name>ATP</name>
        <dbReference type="ChEBI" id="CHEBI:30616"/>
    </ligand>
</feature>
<dbReference type="SUPFAM" id="SSF140931">
    <property type="entry name" value="Fic-like"/>
    <property type="match status" value="1"/>
</dbReference>
<evidence type="ECO:0000256" key="3">
    <source>
        <dbReference type="PIRSR" id="PIRSR640198-3"/>
    </source>
</evidence>
<name>A0A6C2TZP9_PONDE</name>
<feature type="binding site" evidence="2">
    <location>
        <position position="227"/>
    </location>
    <ligand>
        <name>ATP</name>
        <dbReference type="ChEBI" id="CHEBI:30616"/>
    </ligand>
</feature>
<feature type="domain" description="Fido" evidence="4">
    <location>
        <begin position="99"/>
        <end position="241"/>
    </location>
</feature>
<sequence length="331" mass="36995">MSDDVYKPPYALTERIVDLVERIGEELGRASVGERSLRLRRANRIRSIHGSVAIEGNTLSEEQVSAILEGKRVIAPPREILEVQNALEAYDQLVGWSPANESDLLSAHAVMMNGLLDDAGRYRVKSAGVAGKEGVIHVAPPADRVPFLMKQLFQWLETTELHPLVSGAVFHYEFEFIHPFADGNGRMGRLWQTLILCRWNSVFGDIAVESMIHEHQQEYYEAINASNAAVNCAPFIEFMLQVILETIQTDQVDDQVSDQVKRLLDAVGGGRLSASELMERLGLSHRPTFRKNYLKPALEGGLVAMTLPDSPRSPTQKYFLTSKGKRLLEMV</sequence>
<accession>A0A6C2TZP9</accession>
<dbReference type="PANTHER" id="PTHR13504:SF38">
    <property type="entry name" value="FIDO DOMAIN-CONTAINING PROTEIN"/>
    <property type="match status" value="1"/>
</dbReference>
<dbReference type="GO" id="GO:0016740">
    <property type="term" value="F:transferase activity"/>
    <property type="evidence" value="ECO:0007669"/>
    <property type="project" value="UniProtKB-KW"/>
</dbReference>
<dbReference type="InterPro" id="IPR036597">
    <property type="entry name" value="Fido-like_dom_sf"/>
</dbReference>
<evidence type="ECO:0000256" key="1">
    <source>
        <dbReference type="PIRSR" id="PIRSR640198-1"/>
    </source>
</evidence>
<dbReference type="InterPro" id="IPR003812">
    <property type="entry name" value="Fido"/>
</dbReference>
<dbReference type="GO" id="GO:0005524">
    <property type="term" value="F:ATP binding"/>
    <property type="evidence" value="ECO:0007669"/>
    <property type="project" value="UniProtKB-KW"/>
</dbReference>
<keyword evidence="5" id="KW-0808">Transferase</keyword>
<reference evidence="5 6" key="1">
    <citation type="submission" date="2019-04" db="EMBL/GenBank/DDBJ databases">
        <authorList>
            <person name="Van Vliet M D."/>
        </authorList>
    </citation>
    <scope>NUCLEOTIDE SEQUENCE [LARGE SCALE GENOMIC DNA]</scope>
    <source>
        <strain evidence="5 6">F1</strain>
    </source>
</reference>
<evidence type="ECO:0000259" key="4">
    <source>
        <dbReference type="PROSITE" id="PS51459"/>
    </source>
</evidence>
<evidence type="ECO:0000313" key="6">
    <source>
        <dbReference type="Proteomes" id="UP000366872"/>
    </source>
</evidence>
<dbReference type="Pfam" id="PF21247">
    <property type="entry name" value="Fic-like_C"/>
    <property type="match status" value="1"/>
</dbReference>
<protein>
    <submittedName>
        <fullName evidence="5">Adenosine monophosphate-protein transferase SoFic</fullName>
    </submittedName>
</protein>
<proteinExistence type="predicted"/>
<keyword evidence="2" id="KW-0067">ATP-binding</keyword>
<feature type="site" description="Important for autoinhibition of adenylyltransferase activity" evidence="3">
    <location>
        <position position="55"/>
    </location>
</feature>
<dbReference type="InterPro" id="IPR049514">
    <property type="entry name" value="Fic-like_C"/>
</dbReference>
<keyword evidence="2" id="KW-0547">Nucleotide-binding</keyword>
<dbReference type="AlphaFoldDB" id="A0A6C2TZP9"/>
<dbReference type="PANTHER" id="PTHR13504">
    <property type="entry name" value="FIDO DOMAIN-CONTAINING PROTEIN DDB_G0283145"/>
    <property type="match status" value="1"/>
</dbReference>
<evidence type="ECO:0000313" key="5">
    <source>
        <dbReference type="EMBL" id="VGO12646.1"/>
    </source>
</evidence>
<dbReference type="Proteomes" id="UP000366872">
    <property type="component" value="Unassembled WGS sequence"/>
</dbReference>
<dbReference type="PROSITE" id="PS51459">
    <property type="entry name" value="FIDO"/>
    <property type="match status" value="1"/>
</dbReference>
<dbReference type="InterPro" id="IPR040198">
    <property type="entry name" value="Fido_containing"/>
</dbReference>
<feature type="active site" evidence="1">
    <location>
        <position position="178"/>
    </location>
</feature>
<gene>
    <name evidence="5" type="primary">fic_1</name>
    <name evidence="5" type="ORF">PDESU_01199</name>
</gene>
<keyword evidence="6" id="KW-1185">Reference proteome</keyword>
<organism evidence="5 6">
    <name type="scientific">Pontiella desulfatans</name>
    <dbReference type="NCBI Taxonomy" id="2750659"/>
    <lineage>
        <taxon>Bacteria</taxon>
        <taxon>Pseudomonadati</taxon>
        <taxon>Kiritimatiellota</taxon>
        <taxon>Kiritimatiellia</taxon>
        <taxon>Kiritimatiellales</taxon>
        <taxon>Pontiellaceae</taxon>
        <taxon>Pontiella</taxon>
    </lineage>
</organism>
<feature type="binding site" evidence="2">
    <location>
        <begin position="219"/>
        <end position="220"/>
    </location>
    <ligand>
        <name>ATP</name>
        <dbReference type="ChEBI" id="CHEBI:30616"/>
    </ligand>
</feature>
<dbReference type="Gene3D" id="1.10.3290.10">
    <property type="entry name" value="Fido-like domain"/>
    <property type="match status" value="1"/>
</dbReference>
<dbReference type="Pfam" id="PF02661">
    <property type="entry name" value="Fic"/>
    <property type="match status" value="1"/>
</dbReference>